<dbReference type="RefSeq" id="WP_281792010.1">
    <property type="nucleotide sequence ID" value="NZ_BSDR01000001.1"/>
</dbReference>
<proteinExistence type="predicted"/>
<name>A0A9W6D1P0_9BACT</name>
<dbReference type="Proteomes" id="UP001144372">
    <property type="component" value="Unassembled WGS sequence"/>
</dbReference>
<keyword evidence="2" id="KW-1185">Reference proteome</keyword>
<gene>
    <name evidence="1" type="ORF">DAMNIGENAA_04260</name>
</gene>
<evidence type="ECO:0000313" key="1">
    <source>
        <dbReference type="EMBL" id="GLI32993.1"/>
    </source>
</evidence>
<accession>A0A9W6D1P0</accession>
<protein>
    <submittedName>
        <fullName evidence="1">Uncharacterized protein</fullName>
    </submittedName>
</protein>
<dbReference type="AlphaFoldDB" id="A0A9W6D1P0"/>
<reference evidence="1" key="1">
    <citation type="submission" date="2022-12" db="EMBL/GenBank/DDBJ databases">
        <title>Reference genome sequencing for broad-spectrum identification of bacterial and archaeal isolates by mass spectrometry.</title>
        <authorList>
            <person name="Sekiguchi Y."/>
            <person name="Tourlousse D.M."/>
        </authorList>
    </citation>
    <scope>NUCLEOTIDE SEQUENCE</scope>
    <source>
        <strain evidence="1">ASRB1</strain>
    </source>
</reference>
<evidence type="ECO:0000313" key="2">
    <source>
        <dbReference type="Proteomes" id="UP001144372"/>
    </source>
</evidence>
<sequence>MTALVTVYLKRAILMSADSLEIEIDSYETQNIIGMGITQKLFLIESSGTGISVGGFSGWDDKSVADILREFVNSASLTQKSQTDIATDLSHFLSKNYPRLQSRFHLSGFDGGEPVVMELVYISEGNWKLTRKNARSDGTLDNHFLAMCEKETARHFRLHPPDFDAFAIDDAVAFIRKLYEREIDLVTRIKNPPDVAEPIDILVIFPGGHWFESIKNREEAILDRASPMKGE</sequence>
<organism evidence="1 2">
    <name type="scientific">Desulforhabdus amnigena</name>
    <dbReference type="NCBI Taxonomy" id="40218"/>
    <lineage>
        <taxon>Bacteria</taxon>
        <taxon>Pseudomonadati</taxon>
        <taxon>Thermodesulfobacteriota</taxon>
        <taxon>Syntrophobacteria</taxon>
        <taxon>Syntrophobacterales</taxon>
        <taxon>Syntrophobacteraceae</taxon>
        <taxon>Desulforhabdus</taxon>
    </lineage>
</organism>
<comment type="caution">
    <text evidence="1">The sequence shown here is derived from an EMBL/GenBank/DDBJ whole genome shotgun (WGS) entry which is preliminary data.</text>
</comment>
<dbReference type="EMBL" id="BSDR01000001">
    <property type="protein sequence ID" value="GLI32993.1"/>
    <property type="molecule type" value="Genomic_DNA"/>
</dbReference>